<dbReference type="OrthoDB" id="250246at2"/>
<dbReference type="Gene3D" id="3.40.640.10">
    <property type="entry name" value="Type I PLP-dependent aspartate aminotransferase-like (Major domain)"/>
    <property type="match status" value="1"/>
</dbReference>
<dbReference type="InterPro" id="IPR000192">
    <property type="entry name" value="Aminotrans_V_dom"/>
</dbReference>
<reference evidence="2 3" key="1">
    <citation type="submission" date="2019-07" db="EMBL/GenBank/DDBJ databases">
        <title>Whole genome shotgun sequence of Cellulomonas soli NBRC 109434.</title>
        <authorList>
            <person name="Hosoyama A."/>
            <person name="Uohara A."/>
            <person name="Ohji S."/>
            <person name="Ichikawa N."/>
        </authorList>
    </citation>
    <scope>NUCLEOTIDE SEQUENCE [LARGE SCALE GENOMIC DNA]</scope>
    <source>
        <strain evidence="2 3">NBRC 109434</strain>
    </source>
</reference>
<dbReference type="PANTHER" id="PTHR43586">
    <property type="entry name" value="CYSTEINE DESULFURASE"/>
    <property type="match status" value="1"/>
</dbReference>
<evidence type="ECO:0000313" key="3">
    <source>
        <dbReference type="Proteomes" id="UP000321798"/>
    </source>
</evidence>
<keyword evidence="3" id="KW-1185">Reference proteome</keyword>
<accession>A0A512PHV6</accession>
<dbReference type="Proteomes" id="UP000321798">
    <property type="component" value="Unassembled WGS sequence"/>
</dbReference>
<dbReference type="PANTHER" id="PTHR43586:SF21">
    <property type="entry name" value="PYRIDOXAL PHOSPHATE (PLP)-DEPENDENT ASPARTATE AMINOTRANSFERASE SUPERFAMILY"/>
    <property type="match status" value="1"/>
</dbReference>
<proteinExistence type="predicted"/>
<feature type="domain" description="Aminotransferase class V" evidence="1">
    <location>
        <begin position="88"/>
        <end position="305"/>
    </location>
</feature>
<comment type="caution">
    <text evidence="2">The sequence shown here is derived from an EMBL/GenBank/DDBJ whole genome shotgun (WGS) entry which is preliminary data.</text>
</comment>
<dbReference type="InterPro" id="IPR015422">
    <property type="entry name" value="PyrdxlP-dep_Trfase_small"/>
</dbReference>
<dbReference type="GO" id="GO:0008483">
    <property type="term" value="F:transaminase activity"/>
    <property type="evidence" value="ECO:0007669"/>
    <property type="project" value="UniProtKB-KW"/>
</dbReference>
<evidence type="ECO:0000313" key="2">
    <source>
        <dbReference type="EMBL" id="GEP70776.1"/>
    </source>
</evidence>
<dbReference type="InterPro" id="IPR015421">
    <property type="entry name" value="PyrdxlP-dep_Trfase_major"/>
</dbReference>
<dbReference type="AlphaFoldDB" id="A0A512PHV6"/>
<keyword evidence="2" id="KW-0032">Aminotransferase</keyword>
<protein>
    <submittedName>
        <fullName evidence="2">Aminotransferase class V</fullName>
    </submittedName>
</protein>
<dbReference type="EMBL" id="BKAL01000015">
    <property type="protein sequence ID" value="GEP70776.1"/>
    <property type="molecule type" value="Genomic_DNA"/>
</dbReference>
<gene>
    <name evidence="2" type="ORF">CSO01_34910</name>
</gene>
<sequence>MTTTAASLLTAADLRELFAPVPGHLDAATAGLPLRATTRALHDHVDAWQAGRLDLAVCDDDVVRSRSAFARIVGVDVSDVAIGSQASVLVGLVAAALPDGAEVVVAHGDFTSVVFPFLTHADRGVTVRHVPVEQLADAIGPRTSAVAFSLAQSRDGRLADAAAIGEAAARVGALTVCDLTQSAGWLPVDASAFDVTVTSTYKWLTAPRGVAFLTARPTALARLRPLHAGWYAGHDIWQSAYGPHMRLADDARRLDVSPAWPAWAGAAPALETFAAADIENVRRHDVGLADRLLTDLDLAPRGSAIVSLPDDEVGTARCALEAAGCRVAGRGGGVRLAFHVWNDEDDVDRAVAALRPHVRAVAH</sequence>
<dbReference type="SUPFAM" id="SSF53383">
    <property type="entry name" value="PLP-dependent transferases"/>
    <property type="match status" value="1"/>
</dbReference>
<name>A0A512PHV6_9CELL</name>
<dbReference type="InterPro" id="IPR015424">
    <property type="entry name" value="PyrdxlP-dep_Trfase"/>
</dbReference>
<dbReference type="RefSeq" id="WP_146954538.1">
    <property type="nucleotide sequence ID" value="NZ_BAABBJ010000012.1"/>
</dbReference>
<evidence type="ECO:0000259" key="1">
    <source>
        <dbReference type="Pfam" id="PF00266"/>
    </source>
</evidence>
<dbReference type="Gene3D" id="3.90.1150.10">
    <property type="entry name" value="Aspartate Aminotransferase, domain 1"/>
    <property type="match status" value="1"/>
</dbReference>
<keyword evidence="2" id="KW-0808">Transferase</keyword>
<dbReference type="Pfam" id="PF00266">
    <property type="entry name" value="Aminotran_5"/>
    <property type="match status" value="1"/>
</dbReference>
<organism evidence="2 3">
    <name type="scientific">Cellulomonas soli</name>
    <dbReference type="NCBI Taxonomy" id="931535"/>
    <lineage>
        <taxon>Bacteria</taxon>
        <taxon>Bacillati</taxon>
        <taxon>Actinomycetota</taxon>
        <taxon>Actinomycetes</taxon>
        <taxon>Micrococcales</taxon>
        <taxon>Cellulomonadaceae</taxon>
        <taxon>Cellulomonas</taxon>
    </lineage>
</organism>